<feature type="transmembrane region" description="Helical" evidence="1">
    <location>
        <begin position="31"/>
        <end position="50"/>
    </location>
</feature>
<feature type="transmembrane region" description="Helical" evidence="1">
    <location>
        <begin position="6"/>
        <end position="24"/>
    </location>
</feature>
<keyword evidence="1" id="KW-1133">Transmembrane helix</keyword>
<dbReference type="AlphaFoldDB" id="A0A382DRW5"/>
<feature type="transmembrane region" description="Helical" evidence="1">
    <location>
        <begin position="62"/>
        <end position="85"/>
    </location>
</feature>
<proteinExistence type="predicted"/>
<evidence type="ECO:0000256" key="1">
    <source>
        <dbReference type="SAM" id="Phobius"/>
    </source>
</evidence>
<gene>
    <name evidence="2" type="ORF">METZ01_LOCUS193558</name>
</gene>
<accession>A0A382DRW5</accession>
<name>A0A382DRW5_9ZZZZ</name>
<evidence type="ECO:0000313" key="2">
    <source>
        <dbReference type="EMBL" id="SVB40704.1"/>
    </source>
</evidence>
<dbReference type="EMBL" id="UINC01040603">
    <property type="protein sequence ID" value="SVB40704.1"/>
    <property type="molecule type" value="Genomic_DNA"/>
</dbReference>
<sequence length="92" mass="9985">MDLIGFFIDHLALFMFVMLGLLLFAGYPVAFILGGVSITFGVIGFSLGVFSLGEFFNFAPRIWGFAAENLVLVALPTFVVMGIMIERSGIAE</sequence>
<keyword evidence="1" id="KW-0472">Membrane</keyword>
<feature type="non-terminal residue" evidence="2">
    <location>
        <position position="92"/>
    </location>
</feature>
<organism evidence="2">
    <name type="scientific">marine metagenome</name>
    <dbReference type="NCBI Taxonomy" id="408172"/>
    <lineage>
        <taxon>unclassified sequences</taxon>
        <taxon>metagenomes</taxon>
        <taxon>ecological metagenomes</taxon>
    </lineage>
</organism>
<protein>
    <recommendedName>
        <fullName evidence="3">TRAP C4-dicarboxylate transport system permease DctM subunit domain-containing protein</fullName>
    </recommendedName>
</protein>
<keyword evidence="1" id="KW-0812">Transmembrane</keyword>
<evidence type="ECO:0008006" key="3">
    <source>
        <dbReference type="Google" id="ProtNLM"/>
    </source>
</evidence>
<reference evidence="2" key="1">
    <citation type="submission" date="2018-05" db="EMBL/GenBank/DDBJ databases">
        <authorList>
            <person name="Lanie J.A."/>
            <person name="Ng W.-L."/>
            <person name="Kazmierczak K.M."/>
            <person name="Andrzejewski T.M."/>
            <person name="Davidsen T.M."/>
            <person name="Wayne K.J."/>
            <person name="Tettelin H."/>
            <person name="Glass J.I."/>
            <person name="Rusch D."/>
            <person name="Podicherti R."/>
            <person name="Tsui H.-C.T."/>
            <person name="Winkler M.E."/>
        </authorList>
    </citation>
    <scope>NUCLEOTIDE SEQUENCE</scope>
</reference>